<dbReference type="EMBL" id="JARYGZ010000007">
    <property type="protein sequence ID" value="MDH7641175.1"/>
    <property type="molecule type" value="Genomic_DNA"/>
</dbReference>
<dbReference type="RefSeq" id="WP_281046514.1">
    <property type="nucleotide sequence ID" value="NZ_JARYGZ010000007.1"/>
</dbReference>
<dbReference type="Proteomes" id="UP001160625">
    <property type="component" value="Unassembled WGS sequence"/>
</dbReference>
<comment type="caution">
    <text evidence="1">The sequence shown here is derived from an EMBL/GenBank/DDBJ whole genome shotgun (WGS) entry which is preliminary data.</text>
</comment>
<proteinExistence type="predicted"/>
<sequence length="225" mass="24379">MGELHTLPLPAETPAPRYHYAGVRADTSQPFSWYVLDRGPSGSGIREMAACESEADACAIVDALRRAEGVIWMGYDPSTGPDLHEIATYRPGDFKPIVLGTPVCEAAVYADTPGARRMIELRTGVSAEQSTIRASIRAFRNGVQALMIRLGFTEAADDAFLAWELMTLAGAFHRDTELAGEQRIETLQRAMRDLLYFDGYSYIASNDGAIDRLAALIASGVGFAG</sequence>
<accession>A0ABT6N7W7</accession>
<organism evidence="1 2">
    <name type="scientific">Sphingomonas oryzagri</name>
    <dbReference type="NCBI Taxonomy" id="3042314"/>
    <lineage>
        <taxon>Bacteria</taxon>
        <taxon>Pseudomonadati</taxon>
        <taxon>Pseudomonadota</taxon>
        <taxon>Alphaproteobacteria</taxon>
        <taxon>Sphingomonadales</taxon>
        <taxon>Sphingomonadaceae</taxon>
        <taxon>Sphingomonas</taxon>
    </lineage>
</organism>
<evidence type="ECO:0000313" key="2">
    <source>
        <dbReference type="Proteomes" id="UP001160625"/>
    </source>
</evidence>
<name>A0ABT6N7W7_9SPHN</name>
<keyword evidence="2" id="KW-1185">Reference proteome</keyword>
<evidence type="ECO:0000313" key="1">
    <source>
        <dbReference type="EMBL" id="MDH7641175.1"/>
    </source>
</evidence>
<protein>
    <submittedName>
        <fullName evidence="1">Uncharacterized protein</fullName>
    </submittedName>
</protein>
<gene>
    <name evidence="1" type="ORF">QGN17_20740</name>
</gene>
<reference evidence="1" key="1">
    <citation type="submission" date="2023-04" db="EMBL/GenBank/DDBJ databases">
        <title>Sphingomonas sp. MAHUQ-71 isolated from rice field.</title>
        <authorList>
            <person name="Huq M.A."/>
        </authorList>
    </citation>
    <scope>NUCLEOTIDE SEQUENCE</scope>
    <source>
        <strain evidence="1">MAHUQ-71</strain>
    </source>
</reference>